<dbReference type="SUPFAM" id="SSF53383">
    <property type="entry name" value="PLP-dependent transferases"/>
    <property type="match status" value="1"/>
</dbReference>
<dbReference type="AlphaFoldDB" id="A0A4R6NZ45"/>
<proteinExistence type="inferred from homology"/>
<dbReference type="GO" id="GO:0000271">
    <property type="term" value="P:polysaccharide biosynthetic process"/>
    <property type="evidence" value="ECO:0007669"/>
    <property type="project" value="TreeGrafter"/>
</dbReference>
<organism evidence="6 7">
    <name type="scientific">Nocardia ignorata</name>
    <dbReference type="NCBI Taxonomy" id="145285"/>
    <lineage>
        <taxon>Bacteria</taxon>
        <taxon>Bacillati</taxon>
        <taxon>Actinomycetota</taxon>
        <taxon>Actinomycetes</taxon>
        <taxon>Mycobacteriales</taxon>
        <taxon>Nocardiaceae</taxon>
        <taxon>Nocardia</taxon>
    </lineage>
</organism>
<accession>A0A4R6NZ45</accession>
<dbReference type="InterPro" id="IPR015422">
    <property type="entry name" value="PyrdxlP-dep_Trfase_small"/>
</dbReference>
<feature type="modified residue" description="N6-(pyridoxal phosphate)lysine" evidence="4">
    <location>
        <position position="185"/>
    </location>
</feature>
<evidence type="ECO:0000256" key="4">
    <source>
        <dbReference type="PIRSR" id="PIRSR000390-2"/>
    </source>
</evidence>
<evidence type="ECO:0000256" key="2">
    <source>
        <dbReference type="ARBA" id="ARBA00037999"/>
    </source>
</evidence>
<dbReference type="GO" id="GO:0008483">
    <property type="term" value="F:transaminase activity"/>
    <property type="evidence" value="ECO:0007669"/>
    <property type="project" value="TreeGrafter"/>
</dbReference>
<comment type="similarity">
    <text evidence="2 5">Belongs to the DegT/DnrJ/EryC1 family.</text>
</comment>
<feature type="active site" description="Proton acceptor" evidence="3">
    <location>
        <position position="185"/>
    </location>
</feature>
<dbReference type="Gene3D" id="3.90.1150.10">
    <property type="entry name" value="Aspartate Aminotransferase, domain 1"/>
    <property type="match status" value="1"/>
</dbReference>
<dbReference type="PANTHER" id="PTHR30244:SF36">
    <property type="entry name" value="3-OXO-GLUCOSE-6-PHOSPHATE:GLUTAMATE AMINOTRANSFERASE"/>
    <property type="match status" value="1"/>
</dbReference>
<evidence type="ECO:0000256" key="3">
    <source>
        <dbReference type="PIRSR" id="PIRSR000390-1"/>
    </source>
</evidence>
<evidence type="ECO:0000256" key="5">
    <source>
        <dbReference type="RuleBase" id="RU004508"/>
    </source>
</evidence>
<dbReference type="PANTHER" id="PTHR30244">
    <property type="entry name" value="TRANSAMINASE"/>
    <property type="match status" value="1"/>
</dbReference>
<evidence type="ECO:0000256" key="1">
    <source>
        <dbReference type="ARBA" id="ARBA00022898"/>
    </source>
</evidence>
<sequence>MKIPRYNYLAQFPDLPATADRIRGALGSGNYILGETVTRFEERFADYLGAAHAIGVNTGTDALTLALTALGIGPGDEVVTVANTFHATALAIAAVGATPVLVDCEPDTYLMDLDALDAACGPHTTAILAVHLFGRSLDMDRITAIAARHRIPVVEDCAQAVGATWGGRRVGTFGTAAAFSFHPSKNLAAAGDAGAVVTDNPEIAHTIRVLRSLGQHGQGNHIALGVNSKLDAIQAIVLDAKLDLLDGWNAQRRTLADRYTRALTHPAVTVPPPPRQDLGDHVYHLYQVAVPHRDAVLARLRSDGIDAVIRYPVPIHRQPAFARYRFDGTFPYADHQADDTLCLPIRPDLPPADVDFVAARLNTAITDAQEALA</sequence>
<dbReference type="InterPro" id="IPR015424">
    <property type="entry name" value="PyrdxlP-dep_Trfase"/>
</dbReference>
<dbReference type="InterPro" id="IPR015421">
    <property type="entry name" value="PyrdxlP-dep_Trfase_major"/>
</dbReference>
<protein>
    <submittedName>
        <fullName evidence="6">dTDP-4-amino-4,6-dideoxygalactose transaminase</fullName>
    </submittedName>
</protein>
<dbReference type="Proteomes" id="UP000295087">
    <property type="component" value="Unassembled WGS sequence"/>
</dbReference>
<evidence type="ECO:0000313" key="6">
    <source>
        <dbReference type="EMBL" id="TDP28224.1"/>
    </source>
</evidence>
<reference evidence="6 7" key="1">
    <citation type="submission" date="2019-03" db="EMBL/GenBank/DDBJ databases">
        <title>Genomic Encyclopedia of Type Strains, Phase IV (KMG-IV): sequencing the most valuable type-strain genomes for metagenomic binning, comparative biology and taxonomic classification.</title>
        <authorList>
            <person name="Goeker M."/>
        </authorList>
    </citation>
    <scope>NUCLEOTIDE SEQUENCE [LARGE SCALE GENOMIC DNA]</scope>
    <source>
        <strain evidence="6 7">DSM 44496</strain>
    </source>
</reference>
<evidence type="ECO:0000313" key="7">
    <source>
        <dbReference type="Proteomes" id="UP000295087"/>
    </source>
</evidence>
<dbReference type="PIRSF" id="PIRSF000390">
    <property type="entry name" value="PLP_StrS"/>
    <property type="match status" value="1"/>
</dbReference>
<name>A0A4R6NZ45_NOCIG</name>
<dbReference type="RefSeq" id="WP_067498930.1">
    <property type="nucleotide sequence ID" value="NZ_SNXK01000018.1"/>
</dbReference>
<keyword evidence="1 4" id="KW-0663">Pyridoxal phosphate</keyword>
<comment type="caution">
    <text evidence="6">The sequence shown here is derived from an EMBL/GenBank/DDBJ whole genome shotgun (WGS) entry which is preliminary data.</text>
</comment>
<dbReference type="GO" id="GO:0030170">
    <property type="term" value="F:pyridoxal phosphate binding"/>
    <property type="evidence" value="ECO:0007669"/>
    <property type="project" value="TreeGrafter"/>
</dbReference>
<dbReference type="Gene3D" id="3.40.640.10">
    <property type="entry name" value="Type I PLP-dependent aspartate aminotransferase-like (Major domain)"/>
    <property type="match status" value="1"/>
</dbReference>
<keyword evidence="7" id="KW-1185">Reference proteome</keyword>
<dbReference type="CDD" id="cd00616">
    <property type="entry name" value="AHBA_syn"/>
    <property type="match status" value="1"/>
</dbReference>
<dbReference type="Pfam" id="PF01041">
    <property type="entry name" value="DegT_DnrJ_EryC1"/>
    <property type="match status" value="1"/>
</dbReference>
<gene>
    <name evidence="6" type="ORF">DFR75_11810</name>
</gene>
<dbReference type="InterPro" id="IPR000653">
    <property type="entry name" value="DegT/StrS_aminotransferase"/>
</dbReference>
<dbReference type="EMBL" id="SNXK01000018">
    <property type="protein sequence ID" value="TDP28224.1"/>
    <property type="molecule type" value="Genomic_DNA"/>
</dbReference>